<dbReference type="SMART" id="SM00487">
    <property type="entry name" value="DEXDc"/>
    <property type="match status" value="1"/>
</dbReference>
<dbReference type="AlphaFoldDB" id="A0A317PIS7"/>
<organism evidence="4 5">
    <name type="scientific">Hoeflea marina</name>
    <dbReference type="NCBI Taxonomy" id="274592"/>
    <lineage>
        <taxon>Bacteria</taxon>
        <taxon>Pseudomonadati</taxon>
        <taxon>Pseudomonadota</taxon>
        <taxon>Alphaproteobacteria</taxon>
        <taxon>Hyphomicrobiales</taxon>
        <taxon>Rhizobiaceae</taxon>
        <taxon>Hoeflea</taxon>
    </lineage>
</organism>
<dbReference type="PANTHER" id="PTHR10799">
    <property type="entry name" value="SNF2/RAD54 HELICASE FAMILY"/>
    <property type="match status" value="1"/>
</dbReference>
<dbReference type="GO" id="GO:0016787">
    <property type="term" value="F:hydrolase activity"/>
    <property type="evidence" value="ECO:0007669"/>
    <property type="project" value="UniProtKB-KW"/>
</dbReference>
<evidence type="ECO:0000259" key="3">
    <source>
        <dbReference type="PROSITE" id="PS51194"/>
    </source>
</evidence>
<sequence length="610" mass="66952">MTDLPKELPADFRQLVLHPPIGRALSHRLVEAEIRLRREAGRFVAVLAGTRTVRGEKAIWDVSGRGHNWIDDGSVIRPIPRDAPHIMERMLGDADAEDLAFADVIRLLRIDNPHIPVSADADVLQPARRAAAELSEKVPIAGLNAVLFRYQAQGVEWMGRTIRHTGGIVLADEMGLGKTIQVIALLLGDKPTNDEPALIICPTSLIANWRTEVLKFGPELSVLIHRGPHRAGTTRGLQRAQIVLATYDTVVNDIAIFSGMAWSWVICDEAQALKNPDSGRRKAIAAIPRRRTIPMTGTPVETSLLNLWSLVDLAIPGLLGKQASFESEFPDSEASARQVARLTDPIILCRKVRDVAADLPERIDIDVPLDLGEELSKAYDAVLADTLQKYPVAGALVATGQLQLFCAHPWLQGSDGKADSNDDASCFRTPGLPLVTPKIERTLAILDEAFRCGQKVLVFAIFNRCGDLIREAAADHLPAAFWDTINGSTPQKDRQAIVNAFSAHQGPACLVLNPKAAGAGLNITAATIVIHYTQAWNPALEAQASARAHRRGQNDKVRVYRLFYENTVERVMVERAAWRREMGNEAVPVSTRDADDLRRALTIRPERDGE</sequence>
<dbReference type="InterPro" id="IPR038718">
    <property type="entry name" value="SNF2-like_sf"/>
</dbReference>
<dbReference type="SUPFAM" id="SSF52540">
    <property type="entry name" value="P-loop containing nucleoside triphosphate hydrolases"/>
    <property type="match status" value="2"/>
</dbReference>
<dbReference type="InterPro" id="IPR001650">
    <property type="entry name" value="Helicase_C-like"/>
</dbReference>
<dbReference type="InterPro" id="IPR027417">
    <property type="entry name" value="P-loop_NTPase"/>
</dbReference>
<name>A0A317PIS7_9HYPH</name>
<dbReference type="Pfam" id="PF00271">
    <property type="entry name" value="Helicase_C"/>
    <property type="match status" value="1"/>
</dbReference>
<feature type="domain" description="Helicase C-terminal" evidence="3">
    <location>
        <begin position="444"/>
        <end position="595"/>
    </location>
</feature>
<keyword evidence="1" id="KW-0378">Hydrolase</keyword>
<dbReference type="InterPro" id="IPR000330">
    <property type="entry name" value="SNF2_N"/>
</dbReference>
<reference evidence="4 5" key="1">
    <citation type="submission" date="2018-05" db="EMBL/GenBank/DDBJ databases">
        <title>Genomic Encyclopedia of Type Strains, Phase IV (KMG-IV): sequencing the most valuable type-strain genomes for metagenomic binning, comparative biology and taxonomic classification.</title>
        <authorList>
            <person name="Goeker M."/>
        </authorList>
    </citation>
    <scope>NUCLEOTIDE SEQUENCE [LARGE SCALE GENOMIC DNA]</scope>
    <source>
        <strain evidence="4 5">DSM 16791</strain>
    </source>
</reference>
<dbReference type="Gene3D" id="3.40.50.10810">
    <property type="entry name" value="Tandem AAA-ATPase domain"/>
    <property type="match status" value="1"/>
</dbReference>
<evidence type="ECO:0000259" key="2">
    <source>
        <dbReference type="PROSITE" id="PS51192"/>
    </source>
</evidence>
<accession>A0A317PIS7</accession>
<dbReference type="GO" id="GO:0005524">
    <property type="term" value="F:ATP binding"/>
    <property type="evidence" value="ECO:0007669"/>
    <property type="project" value="InterPro"/>
</dbReference>
<dbReference type="PROSITE" id="PS51192">
    <property type="entry name" value="HELICASE_ATP_BIND_1"/>
    <property type="match status" value="1"/>
</dbReference>
<dbReference type="Proteomes" id="UP000246352">
    <property type="component" value="Unassembled WGS sequence"/>
</dbReference>
<dbReference type="OrthoDB" id="9814088at2"/>
<dbReference type="RefSeq" id="WP_110032577.1">
    <property type="nucleotide sequence ID" value="NZ_QGTR01000003.1"/>
</dbReference>
<comment type="caution">
    <text evidence="4">The sequence shown here is derived from an EMBL/GenBank/DDBJ whole genome shotgun (WGS) entry which is preliminary data.</text>
</comment>
<dbReference type="CDD" id="cd18793">
    <property type="entry name" value="SF2_C_SNF"/>
    <property type="match status" value="1"/>
</dbReference>
<keyword evidence="4" id="KW-0347">Helicase</keyword>
<evidence type="ECO:0000313" key="5">
    <source>
        <dbReference type="Proteomes" id="UP000246352"/>
    </source>
</evidence>
<keyword evidence="4" id="KW-0067">ATP-binding</keyword>
<dbReference type="EMBL" id="QGTR01000003">
    <property type="protein sequence ID" value="PWW00353.1"/>
    <property type="molecule type" value="Genomic_DNA"/>
</dbReference>
<dbReference type="SMART" id="SM00490">
    <property type="entry name" value="HELICc"/>
    <property type="match status" value="1"/>
</dbReference>
<dbReference type="GO" id="GO:0004386">
    <property type="term" value="F:helicase activity"/>
    <property type="evidence" value="ECO:0007669"/>
    <property type="project" value="UniProtKB-KW"/>
</dbReference>
<protein>
    <submittedName>
        <fullName evidence="4">Helicase-like protein</fullName>
    </submittedName>
</protein>
<dbReference type="Gene3D" id="3.40.50.300">
    <property type="entry name" value="P-loop containing nucleotide triphosphate hydrolases"/>
    <property type="match status" value="1"/>
</dbReference>
<dbReference type="Pfam" id="PF00176">
    <property type="entry name" value="SNF2-rel_dom"/>
    <property type="match status" value="1"/>
</dbReference>
<keyword evidence="4" id="KW-0547">Nucleotide-binding</keyword>
<proteinExistence type="predicted"/>
<dbReference type="InterPro" id="IPR049730">
    <property type="entry name" value="SNF2/RAD54-like_C"/>
</dbReference>
<dbReference type="InterPro" id="IPR014001">
    <property type="entry name" value="Helicase_ATP-bd"/>
</dbReference>
<gene>
    <name evidence="4" type="ORF">DFR52_103556</name>
</gene>
<evidence type="ECO:0000313" key="4">
    <source>
        <dbReference type="EMBL" id="PWW00353.1"/>
    </source>
</evidence>
<keyword evidence="5" id="KW-1185">Reference proteome</keyword>
<feature type="domain" description="Helicase ATP-binding" evidence="2">
    <location>
        <begin position="159"/>
        <end position="317"/>
    </location>
</feature>
<evidence type="ECO:0000256" key="1">
    <source>
        <dbReference type="ARBA" id="ARBA00022801"/>
    </source>
</evidence>
<dbReference type="PROSITE" id="PS51194">
    <property type="entry name" value="HELICASE_CTER"/>
    <property type="match status" value="1"/>
</dbReference>